<accession>A0A4Y2RTF4</accession>
<gene>
    <name evidence="2" type="ORF">AVEN_93678_1</name>
</gene>
<name>A0A4Y2RTF4_ARAVE</name>
<evidence type="ECO:0000313" key="2">
    <source>
        <dbReference type="EMBL" id="GBN79152.1"/>
    </source>
</evidence>
<organism evidence="2 3">
    <name type="scientific">Araneus ventricosus</name>
    <name type="common">Orbweaver spider</name>
    <name type="synonym">Epeira ventricosa</name>
    <dbReference type="NCBI Taxonomy" id="182803"/>
    <lineage>
        <taxon>Eukaryota</taxon>
        <taxon>Metazoa</taxon>
        <taxon>Ecdysozoa</taxon>
        <taxon>Arthropoda</taxon>
        <taxon>Chelicerata</taxon>
        <taxon>Arachnida</taxon>
        <taxon>Araneae</taxon>
        <taxon>Araneomorphae</taxon>
        <taxon>Entelegynae</taxon>
        <taxon>Araneoidea</taxon>
        <taxon>Araneidae</taxon>
        <taxon>Araneus</taxon>
    </lineage>
</organism>
<proteinExistence type="predicted"/>
<protein>
    <submittedName>
        <fullName evidence="2">Uncharacterized protein</fullName>
    </submittedName>
</protein>
<sequence>MSTAVRQGLTRERRSCRKDETSGLRNLRHSCLINPSLQELRYSTLRYIEFFPKFEKSPTLSASINYGFLLLNGQITDATTKNQY</sequence>
<evidence type="ECO:0000313" key="3">
    <source>
        <dbReference type="Proteomes" id="UP000499080"/>
    </source>
</evidence>
<evidence type="ECO:0000256" key="1">
    <source>
        <dbReference type="SAM" id="MobiDB-lite"/>
    </source>
</evidence>
<dbReference type="EMBL" id="BGPR01018435">
    <property type="protein sequence ID" value="GBN79152.1"/>
    <property type="molecule type" value="Genomic_DNA"/>
</dbReference>
<dbReference type="Proteomes" id="UP000499080">
    <property type="component" value="Unassembled WGS sequence"/>
</dbReference>
<comment type="caution">
    <text evidence="2">The sequence shown here is derived from an EMBL/GenBank/DDBJ whole genome shotgun (WGS) entry which is preliminary data.</text>
</comment>
<reference evidence="2 3" key="1">
    <citation type="journal article" date="2019" name="Sci. Rep.">
        <title>Orb-weaving spider Araneus ventricosus genome elucidates the spidroin gene catalogue.</title>
        <authorList>
            <person name="Kono N."/>
            <person name="Nakamura H."/>
            <person name="Ohtoshi R."/>
            <person name="Moran D.A.P."/>
            <person name="Shinohara A."/>
            <person name="Yoshida Y."/>
            <person name="Fujiwara M."/>
            <person name="Mori M."/>
            <person name="Tomita M."/>
            <person name="Arakawa K."/>
        </authorList>
    </citation>
    <scope>NUCLEOTIDE SEQUENCE [LARGE SCALE GENOMIC DNA]</scope>
</reference>
<keyword evidence="3" id="KW-1185">Reference proteome</keyword>
<dbReference type="AlphaFoldDB" id="A0A4Y2RTF4"/>
<feature type="compositionally biased region" description="Basic and acidic residues" evidence="1">
    <location>
        <begin position="9"/>
        <end position="20"/>
    </location>
</feature>
<feature type="region of interest" description="Disordered" evidence="1">
    <location>
        <begin position="1"/>
        <end position="20"/>
    </location>
</feature>